<dbReference type="KEGG" id="csem:103391167"/>
<accession>A0A3P8WED2</accession>
<dbReference type="Pfam" id="PF15301">
    <property type="entry name" value="SLAIN"/>
    <property type="match status" value="1"/>
</dbReference>
<keyword evidence="2" id="KW-0175">Coiled coil</keyword>
<dbReference type="FunCoup" id="A0A3P8WED2">
    <property type="interactions" value="1"/>
</dbReference>
<dbReference type="Ensembl" id="ENSCSET00000023260.1">
    <property type="protein sequence ID" value="ENSCSEP00000022965.1"/>
    <property type="gene ID" value="ENSCSEG00000014630.1"/>
</dbReference>
<protein>
    <submittedName>
        <fullName evidence="4">Zgc:66447</fullName>
    </submittedName>
</protein>
<feature type="compositionally biased region" description="Acidic residues" evidence="3">
    <location>
        <begin position="380"/>
        <end position="396"/>
    </location>
</feature>
<dbReference type="Proteomes" id="UP000265120">
    <property type="component" value="Chromosome 15"/>
</dbReference>
<feature type="region of interest" description="Disordered" evidence="3">
    <location>
        <begin position="490"/>
        <end position="519"/>
    </location>
</feature>
<organism evidence="4 5">
    <name type="scientific">Cynoglossus semilaevis</name>
    <name type="common">Tongue sole</name>
    <dbReference type="NCBI Taxonomy" id="244447"/>
    <lineage>
        <taxon>Eukaryota</taxon>
        <taxon>Metazoa</taxon>
        <taxon>Chordata</taxon>
        <taxon>Craniata</taxon>
        <taxon>Vertebrata</taxon>
        <taxon>Euteleostomi</taxon>
        <taxon>Actinopterygii</taxon>
        <taxon>Neopterygii</taxon>
        <taxon>Teleostei</taxon>
        <taxon>Neoteleostei</taxon>
        <taxon>Acanthomorphata</taxon>
        <taxon>Carangaria</taxon>
        <taxon>Pleuronectiformes</taxon>
        <taxon>Pleuronectoidei</taxon>
        <taxon>Cynoglossidae</taxon>
        <taxon>Cynoglossinae</taxon>
        <taxon>Cynoglossus</taxon>
    </lineage>
</organism>
<dbReference type="PANTHER" id="PTHR22406:SF5">
    <property type="entry name" value="SLAIN MOTIF-CONTAINING PROTEIN-LIKE"/>
    <property type="match status" value="1"/>
</dbReference>
<feature type="compositionally biased region" description="Low complexity" evidence="3">
    <location>
        <begin position="353"/>
        <end position="373"/>
    </location>
</feature>
<feature type="region of interest" description="Disordered" evidence="3">
    <location>
        <begin position="352"/>
        <end position="446"/>
    </location>
</feature>
<dbReference type="InterPro" id="IPR026179">
    <property type="entry name" value="Slain"/>
</dbReference>
<dbReference type="InParanoid" id="A0A3P8WED2"/>
<dbReference type="GO" id="GO:0031122">
    <property type="term" value="P:cytoplasmic microtubule organization"/>
    <property type="evidence" value="ECO:0007669"/>
    <property type="project" value="TreeGrafter"/>
</dbReference>
<feature type="compositionally biased region" description="Basic and acidic residues" evidence="3">
    <location>
        <begin position="613"/>
        <end position="623"/>
    </location>
</feature>
<feature type="compositionally biased region" description="Low complexity" evidence="3">
    <location>
        <begin position="158"/>
        <end position="174"/>
    </location>
</feature>
<evidence type="ECO:0000256" key="3">
    <source>
        <dbReference type="SAM" id="MobiDB-lite"/>
    </source>
</evidence>
<dbReference type="PANTHER" id="PTHR22406">
    <property type="entry name" value="NASCENT POLYPEPTIDE-ASSOCIATED COMPLEX SUBUNIT ALPHA, MUSCLE-SPECIFIC FORM"/>
    <property type="match status" value="1"/>
</dbReference>
<feature type="region of interest" description="Disordered" evidence="3">
    <location>
        <begin position="62"/>
        <end position="83"/>
    </location>
</feature>
<dbReference type="GO" id="GO:0031116">
    <property type="term" value="P:positive regulation of microtubule polymerization"/>
    <property type="evidence" value="ECO:0007669"/>
    <property type="project" value="TreeGrafter"/>
</dbReference>
<feature type="region of interest" description="Disordered" evidence="3">
    <location>
        <begin position="551"/>
        <end position="623"/>
    </location>
</feature>
<proteinExistence type="inferred from homology"/>
<dbReference type="GO" id="GO:0007020">
    <property type="term" value="P:microtubule nucleation"/>
    <property type="evidence" value="ECO:0007669"/>
    <property type="project" value="TreeGrafter"/>
</dbReference>
<evidence type="ECO:0000256" key="1">
    <source>
        <dbReference type="ARBA" id="ARBA00006652"/>
    </source>
</evidence>
<reference evidence="4 5" key="1">
    <citation type="journal article" date="2014" name="Nat. Genet.">
        <title>Whole-genome sequence of a flatfish provides insights into ZW sex chromosome evolution and adaptation to a benthic lifestyle.</title>
        <authorList>
            <person name="Chen S."/>
            <person name="Zhang G."/>
            <person name="Shao C."/>
            <person name="Huang Q."/>
            <person name="Liu G."/>
            <person name="Zhang P."/>
            <person name="Song W."/>
            <person name="An N."/>
            <person name="Chalopin D."/>
            <person name="Volff J.N."/>
            <person name="Hong Y."/>
            <person name="Li Q."/>
            <person name="Sha Z."/>
            <person name="Zhou H."/>
            <person name="Xie M."/>
            <person name="Yu Q."/>
            <person name="Liu Y."/>
            <person name="Xiang H."/>
            <person name="Wang N."/>
            <person name="Wu K."/>
            <person name="Yang C."/>
            <person name="Zhou Q."/>
            <person name="Liao X."/>
            <person name="Yang L."/>
            <person name="Hu Q."/>
            <person name="Zhang J."/>
            <person name="Meng L."/>
            <person name="Jin L."/>
            <person name="Tian Y."/>
            <person name="Lian J."/>
            <person name="Yang J."/>
            <person name="Miao G."/>
            <person name="Liu S."/>
            <person name="Liang Z."/>
            <person name="Yan F."/>
            <person name="Li Y."/>
            <person name="Sun B."/>
            <person name="Zhang H."/>
            <person name="Zhang J."/>
            <person name="Zhu Y."/>
            <person name="Du M."/>
            <person name="Zhao Y."/>
            <person name="Schartl M."/>
            <person name="Tang Q."/>
            <person name="Wang J."/>
        </authorList>
    </citation>
    <scope>NUCLEOTIDE SEQUENCE</scope>
</reference>
<keyword evidence="5" id="KW-1185">Reference proteome</keyword>
<dbReference type="GO" id="GO:0035371">
    <property type="term" value="C:microtubule plus-end"/>
    <property type="evidence" value="ECO:0007669"/>
    <property type="project" value="TreeGrafter"/>
</dbReference>
<evidence type="ECO:0000313" key="5">
    <source>
        <dbReference type="Proteomes" id="UP000265120"/>
    </source>
</evidence>
<name>A0A3P8WED2_CYNSE</name>
<dbReference type="AlphaFoldDB" id="A0A3P8WED2"/>
<dbReference type="GeneTree" id="ENSGT00390000017860"/>
<reference evidence="4" key="2">
    <citation type="submission" date="2025-08" db="UniProtKB">
        <authorList>
            <consortium name="Ensembl"/>
        </authorList>
    </citation>
    <scope>IDENTIFICATION</scope>
</reference>
<dbReference type="STRING" id="244447.ENSCSEP00000022965"/>
<sequence>MVVPDSAGVVPQPDSVSPAGIMGGSKPACDEEDEGSPDLVGVELEEVRKLQELVRRLEVQNETLRNRGSKAIGQRGSSNKSSITAAAGISERLSCEVVTDSGRSLEHSGKLGSTDFDLSPPQDCSSSEEMSPLPVASRPEDGGPYGDFLTFSSSNGVGESQGQSQTPESPSQESFESETLAESDSGMEQTALDEVDVLDLEDECGEVDDEDSWLYVSPKKQVADTGPESPMKWCRQALDHKTPETELACRTLISRLDQTSRWRNMYSSPSAEAGSGGSGPISPGYHKSTNKSLLTCGTSGITTMHSALSSQSSIDSELSTSDDSISMGYKLQDLTDVQIMARLQEESLRQDYASSSASASRRSSTASLQSLRRGGNYSDQEFDTYSLEDEEEEEDFNFVPQRRPRFTPSPLGSPRCLSPSTSNHGQERSSRLGAQRTKTPRRSLQGPSAELLKFAKSEAELRHSMPNLAPRTSLRSLEAVRNSRSMEANLQSSGNRMSHLTHSPSTGMTSSRIRSNGQSPLTIRTPIKAVNPVGSMVPGHQQTRGLPVIQGPSAGGGRRGQSPGSANGRAYIPGRASTGAMRPAVGQGQAASTLSPRSKLAQPTRRSMGMTKFADDSWKEGCY</sequence>
<reference evidence="4" key="3">
    <citation type="submission" date="2025-09" db="UniProtKB">
        <authorList>
            <consortium name="Ensembl"/>
        </authorList>
    </citation>
    <scope>IDENTIFICATION</scope>
</reference>
<evidence type="ECO:0000313" key="4">
    <source>
        <dbReference type="Ensembl" id="ENSCSEP00000022965.1"/>
    </source>
</evidence>
<feature type="region of interest" description="Disordered" evidence="3">
    <location>
        <begin position="104"/>
        <end position="187"/>
    </location>
</feature>
<feature type="region of interest" description="Disordered" evidence="3">
    <location>
        <begin position="1"/>
        <end position="37"/>
    </location>
</feature>
<comment type="similarity">
    <text evidence="1">Belongs to the SLAIN motif-containing family.</text>
</comment>
<feature type="region of interest" description="Disordered" evidence="3">
    <location>
        <begin position="266"/>
        <end position="286"/>
    </location>
</feature>
<evidence type="ECO:0000256" key="2">
    <source>
        <dbReference type="ARBA" id="ARBA00023054"/>
    </source>
</evidence>
<dbReference type="OMA" id="NTEPGSC"/>